<evidence type="ECO:0000256" key="2">
    <source>
        <dbReference type="ARBA" id="ARBA00022695"/>
    </source>
</evidence>
<dbReference type="NCBIfam" id="TIGR03135">
    <property type="entry name" value="malonate_mdcG"/>
    <property type="match status" value="1"/>
</dbReference>
<sequence length="238" mass="26611">MDGKDGIPQYQRHDLVWLDDEAWAAVLQTTVLQTPAAPDLLRQWQQQEWPAVVTRRHPDVAEDEVCIGFPLPPVDGNKPRFAAIVKAEHIAVHQSALSLHGVLAVAPIIWQAALQNLHQQALMAGIKLRVYGSLAMQFLTGQNYLSETSDIDILFRPFHQAQLRAGLALLQEFQQLLPLDGEIVFPGEAAVAWKEWALPADTEQEFSQQRVIVKGMHSVSLRTRQSLFAHLPEGELPC</sequence>
<dbReference type="InterPro" id="IPR049180">
    <property type="entry name" value="MdcG_C"/>
</dbReference>
<keyword evidence="2" id="KW-0548">Nucleotidyltransferase</keyword>
<gene>
    <name evidence="5" type="primary">mdcG</name>
    <name evidence="5" type="ORF">H8L32_23675</name>
</gene>
<reference evidence="5 6" key="1">
    <citation type="submission" date="2020-08" db="EMBL/GenBank/DDBJ databases">
        <title>Novel species isolated from subtropical streams in China.</title>
        <authorList>
            <person name="Lu H."/>
        </authorList>
    </citation>
    <scope>NUCLEOTIDE SEQUENCE [LARGE SCALE GENOMIC DNA]</scope>
    <source>
        <strain evidence="5 6">CY18W</strain>
    </source>
</reference>
<dbReference type="InterPro" id="IPR048903">
    <property type="entry name" value="MdcG_N"/>
</dbReference>
<proteinExistence type="predicted"/>
<accession>A0ABR6ZXH3</accession>
<evidence type="ECO:0000259" key="4">
    <source>
        <dbReference type="Pfam" id="PF20866"/>
    </source>
</evidence>
<dbReference type="Pfam" id="PF10620">
    <property type="entry name" value="MdcG"/>
    <property type="match status" value="1"/>
</dbReference>
<evidence type="ECO:0000313" key="6">
    <source>
        <dbReference type="Proteomes" id="UP000650424"/>
    </source>
</evidence>
<keyword evidence="6" id="KW-1185">Reference proteome</keyword>
<dbReference type="Pfam" id="PF20866">
    <property type="entry name" value="MdcG_N"/>
    <property type="match status" value="1"/>
</dbReference>
<dbReference type="InterPro" id="IPR017557">
    <property type="entry name" value="Holo-ACP_synthase"/>
</dbReference>
<evidence type="ECO:0000256" key="1">
    <source>
        <dbReference type="ARBA" id="ARBA00022679"/>
    </source>
</evidence>
<name>A0ABR6ZXH3_9BURK</name>
<dbReference type="Proteomes" id="UP000650424">
    <property type="component" value="Unassembled WGS sequence"/>
</dbReference>
<organism evidence="5 6">
    <name type="scientific">Undibacterium hunanense</name>
    <dbReference type="NCBI Taxonomy" id="2762292"/>
    <lineage>
        <taxon>Bacteria</taxon>
        <taxon>Pseudomonadati</taxon>
        <taxon>Pseudomonadota</taxon>
        <taxon>Betaproteobacteria</taxon>
        <taxon>Burkholderiales</taxon>
        <taxon>Oxalobacteraceae</taxon>
        <taxon>Undibacterium</taxon>
    </lineage>
</organism>
<evidence type="ECO:0000259" key="3">
    <source>
        <dbReference type="Pfam" id="PF10620"/>
    </source>
</evidence>
<dbReference type="RefSeq" id="WP_186950070.1">
    <property type="nucleotide sequence ID" value="NZ_JACOGF010000016.1"/>
</dbReference>
<evidence type="ECO:0000313" key="5">
    <source>
        <dbReference type="EMBL" id="MBC3920484.1"/>
    </source>
</evidence>
<keyword evidence="1" id="KW-0808">Transferase</keyword>
<feature type="domain" description="Phosphoribosyl-dephospho-CoA transferase MdcG N-terminal" evidence="4">
    <location>
        <begin position="11"/>
        <end position="94"/>
    </location>
</feature>
<protein>
    <submittedName>
        <fullName evidence="5">Malonate decarboxylase holo-[acyl-carrier-protein] synthase</fullName>
    </submittedName>
</protein>
<feature type="domain" description="Phosphoribosyl-dephospho-CoA transferase MdcG C-terminal" evidence="3">
    <location>
        <begin position="102"/>
        <end position="224"/>
    </location>
</feature>
<dbReference type="EMBL" id="JACOGF010000016">
    <property type="protein sequence ID" value="MBC3920484.1"/>
    <property type="molecule type" value="Genomic_DNA"/>
</dbReference>
<comment type="caution">
    <text evidence="5">The sequence shown here is derived from an EMBL/GenBank/DDBJ whole genome shotgun (WGS) entry which is preliminary data.</text>
</comment>